<dbReference type="AlphaFoldDB" id="A0AAV0IZT0"/>
<comment type="caution">
    <text evidence="3">The sequence shown here is derived from an EMBL/GenBank/DDBJ whole genome shotgun (WGS) entry which is preliminary data.</text>
</comment>
<dbReference type="EMBL" id="CAMGYJ010000004">
    <property type="protein sequence ID" value="CAI0403147.1"/>
    <property type="molecule type" value="Genomic_DNA"/>
</dbReference>
<protein>
    <recommendedName>
        <fullName evidence="5">Protein PAM68, chloroplastic</fullName>
    </recommendedName>
</protein>
<dbReference type="PANTHER" id="PTHR34575:SF6">
    <property type="entry name" value="EXPRESSED PROTEIN"/>
    <property type="match status" value="1"/>
</dbReference>
<feature type="transmembrane region" description="Helical" evidence="2">
    <location>
        <begin position="101"/>
        <end position="120"/>
    </location>
</feature>
<dbReference type="Pfam" id="PF11947">
    <property type="entry name" value="DUF3464"/>
    <property type="match status" value="1"/>
</dbReference>
<keyword evidence="2" id="KW-0472">Membrane</keyword>
<gene>
    <name evidence="3" type="ORF">LITE_LOCUS11920</name>
</gene>
<keyword evidence="2" id="KW-0812">Transmembrane</keyword>
<keyword evidence="4" id="KW-1185">Reference proteome</keyword>
<keyword evidence="2" id="KW-1133">Transmembrane helix</keyword>
<feature type="region of interest" description="Disordered" evidence="1">
    <location>
        <begin position="17"/>
        <end position="86"/>
    </location>
</feature>
<name>A0AAV0IZT0_9ROSI</name>
<evidence type="ECO:0008006" key="5">
    <source>
        <dbReference type="Google" id="ProtNLM"/>
    </source>
</evidence>
<sequence>MNALFSTQKPALHLAHLHPSKPSSIPSSPFLRPHKPTSNNPWKLNANAKGFGGGARAPPPPPAPINPPAKESPSGGGKKNKNNNESDEIPQEVFERMTARIFVSVGIPMGLGIGLLYLIGFVKERNLMDLPLWVPFMTTLLTFTASILGIAYGGLSTSLDPNRKGSLLGLEEAREHWEEMWQEETEEEKKE</sequence>
<feature type="transmembrane region" description="Helical" evidence="2">
    <location>
        <begin position="132"/>
        <end position="155"/>
    </location>
</feature>
<feature type="compositionally biased region" description="Pro residues" evidence="1">
    <location>
        <begin position="57"/>
        <end position="67"/>
    </location>
</feature>
<evidence type="ECO:0000313" key="3">
    <source>
        <dbReference type="EMBL" id="CAI0403147.1"/>
    </source>
</evidence>
<evidence type="ECO:0000313" key="4">
    <source>
        <dbReference type="Proteomes" id="UP001154282"/>
    </source>
</evidence>
<dbReference type="InterPro" id="IPR021855">
    <property type="entry name" value="PAM68-like"/>
</dbReference>
<accession>A0AAV0IZT0</accession>
<feature type="compositionally biased region" description="Low complexity" evidence="1">
    <location>
        <begin position="20"/>
        <end position="29"/>
    </location>
</feature>
<evidence type="ECO:0000256" key="1">
    <source>
        <dbReference type="SAM" id="MobiDB-lite"/>
    </source>
</evidence>
<reference evidence="3" key="1">
    <citation type="submission" date="2022-08" db="EMBL/GenBank/DDBJ databases">
        <authorList>
            <person name="Gutierrez-Valencia J."/>
        </authorList>
    </citation>
    <scope>NUCLEOTIDE SEQUENCE</scope>
</reference>
<evidence type="ECO:0000256" key="2">
    <source>
        <dbReference type="SAM" id="Phobius"/>
    </source>
</evidence>
<organism evidence="3 4">
    <name type="scientific">Linum tenue</name>
    <dbReference type="NCBI Taxonomy" id="586396"/>
    <lineage>
        <taxon>Eukaryota</taxon>
        <taxon>Viridiplantae</taxon>
        <taxon>Streptophyta</taxon>
        <taxon>Embryophyta</taxon>
        <taxon>Tracheophyta</taxon>
        <taxon>Spermatophyta</taxon>
        <taxon>Magnoliopsida</taxon>
        <taxon>eudicotyledons</taxon>
        <taxon>Gunneridae</taxon>
        <taxon>Pentapetalae</taxon>
        <taxon>rosids</taxon>
        <taxon>fabids</taxon>
        <taxon>Malpighiales</taxon>
        <taxon>Linaceae</taxon>
        <taxon>Linum</taxon>
    </lineage>
</organism>
<dbReference type="Proteomes" id="UP001154282">
    <property type="component" value="Unassembled WGS sequence"/>
</dbReference>
<proteinExistence type="predicted"/>
<dbReference type="PANTHER" id="PTHR34575">
    <property type="entry name" value="PROTEIN PAM68, CHLOROPLASTIC"/>
    <property type="match status" value="1"/>
</dbReference>